<dbReference type="PANTHER" id="PTHR45339:SF1">
    <property type="entry name" value="HYBRID SIGNAL TRANSDUCTION HISTIDINE KINASE J"/>
    <property type="match status" value="1"/>
</dbReference>
<dbReference type="SUPFAM" id="SSF52172">
    <property type="entry name" value="CheY-like"/>
    <property type="match status" value="1"/>
</dbReference>
<dbReference type="Proteomes" id="UP001141552">
    <property type="component" value="Unassembled WGS sequence"/>
</dbReference>
<accession>A0A9Q0G2F2</accession>
<dbReference type="GO" id="GO:0016301">
    <property type="term" value="F:kinase activity"/>
    <property type="evidence" value="ECO:0007669"/>
    <property type="project" value="UniProtKB-KW"/>
</dbReference>
<dbReference type="OrthoDB" id="10266508at2759"/>
<sequence length="101" mass="10968">QDVCMPVMNGLEATKLIRAFEETGSWDDAVKAGIEQCTPSNDSSVCGQGCQPSSRRIPIIAMTANALSESAEECYANGMDSFISKPVTFQKLKECLDQYLP</sequence>
<dbReference type="AlphaFoldDB" id="A0A9Q0G2F2"/>
<dbReference type="InterPro" id="IPR001789">
    <property type="entry name" value="Sig_transdc_resp-reg_receiver"/>
</dbReference>
<evidence type="ECO:0000256" key="2">
    <source>
        <dbReference type="ARBA" id="ARBA00023012"/>
    </source>
</evidence>
<comment type="caution">
    <text evidence="5">The sequence shown here is derived from an EMBL/GenBank/DDBJ whole genome shotgun (WGS) entry which is preliminary data.</text>
</comment>
<feature type="non-terminal residue" evidence="5">
    <location>
        <position position="1"/>
    </location>
</feature>
<evidence type="ECO:0000256" key="3">
    <source>
        <dbReference type="PROSITE-ProRule" id="PRU00169"/>
    </source>
</evidence>
<dbReference type="PANTHER" id="PTHR45339">
    <property type="entry name" value="HYBRID SIGNAL TRANSDUCTION HISTIDINE KINASE J"/>
    <property type="match status" value="1"/>
</dbReference>
<keyword evidence="5" id="KW-0808">Transferase</keyword>
<evidence type="ECO:0000313" key="6">
    <source>
        <dbReference type="Proteomes" id="UP001141552"/>
    </source>
</evidence>
<gene>
    <name evidence="5" type="primary">AHK5</name>
    <name evidence="5" type="ORF">Tsubulata_047651</name>
</gene>
<dbReference type="EMBL" id="JAKUCV010002634">
    <property type="protein sequence ID" value="KAJ4841958.1"/>
    <property type="molecule type" value="Genomic_DNA"/>
</dbReference>
<protein>
    <submittedName>
        <fullName evidence="5">Histidine kinase 5</fullName>
    </submittedName>
</protein>
<feature type="domain" description="Response regulatory" evidence="4">
    <location>
        <begin position="1"/>
        <end position="100"/>
    </location>
</feature>
<evidence type="ECO:0000256" key="1">
    <source>
        <dbReference type="ARBA" id="ARBA00022553"/>
    </source>
</evidence>
<organism evidence="5 6">
    <name type="scientific">Turnera subulata</name>
    <dbReference type="NCBI Taxonomy" id="218843"/>
    <lineage>
        <taxon>Eukaryota</taxon>
        <taxon>Viridiplantae</taxon>
        <taxon>Streptophyta</taxon>
        <taxon>Embryophyta</taxon>
        <taxon>Tracheophyta</taxon>
        <taxon>Spermatophyta</taxon>
        <taxon>Magnoliopsida</taxon>
        <taxon>eudicotyledons</taxon>
        <taxon>Gunneridae</taxon>
        <taxon>Pentapetalae</taxon>
        <taxon>rosids</taxon>
        <taxon>fabids</taxon>
        <taxon>Malpighiales</taxon>
        <taxon>Passifloraceae</taxon>
        <taxon>Turnera</taxon>
    </lineage>
</organism>
<keyword evidence="6" id="KW-1185">Reference proteome</keyword>
<reference evidence="5" key="1">
    <citation type="submission" date="2022-02" db="EMBL/GenBank/DDBJ databases">
        <authorList>
            <person name="Henning P.M."/>
            <person name="McCubbin A.G."/>
            <person name="Shore J.S."/>
        </authorList>
    </citation>
    <scope>NUCLEOTIDE SEQUENCE</scope>
    <source>
        <strain evidence="5">F60SS</strain>
        <tissue evidence="5">Leaves</tissue>
    </source>
</reference>
<reference evidence="5" key="2">
    <citation type="journal article" date="2023" name="Plants (Basel)">
        <title>Annotation of the Turnera subulata (Passifloraceae) Draft Genome Reveals the S-Locus Evolved after the Divergence of Turneroideae from Passifloroideae in a Stepwise Manner.</title>
        <authorList>
            <person name="Henning P.M."/>
            <person name="Roalson E.H."/>
            <person name="Mir W."/>
            <person name="McCubbin A.G."/>
            <person name="Shore J.S."/>
        </authorList>
    </citation>
    <scope>NUCLEOTIDE SEQUENCE</scope>
    <source>
        <strain evidence="5">F60SS</strain>
    </source>
</reference>
<name>A0A9Q0G2F2_9ROSI</name>
<evidence type="ECO:0000259" key="4">
    <source>
        <dbReference type="PROSITE" id="PS50110"/>
    </source>
</evidence>
<dbReference type="CDD" id="cd17546">
    <property type="entry name" value="REC_hyHK_CKI1_RcsC-like"/>
    <property type="match status" value="1"/>
</dbReference>
<dbReference type="GO" id="GO:0000160">
    <property type="term" value="P:phosphorelay signal transduction system"/>
    <property type="evidence" value="ECO:0007669"/>
    <property type="project" value="UniProtKB-KW"/>
</dbReference>
<keyword evidence="1 3" id="KW-0597">Phosphoprotein</keyword>
<dbReference type="PROSITE" id="PS50110">
    <property type="entry name" value="RESPONSE_REGULATORY"/>
    <property type="match status" value="1"/>
</dbReference>
<evidence type="ECO:0000313" key="5">
    <source>
        <dbReference type="EMBL" id="KAJ4841958.1"/>
    </source>
</evidence>
<proteinExistence type="predicted"/>
<feature type="modified residue" description="4-aspartylphosphate" evidence="3">
    <location>
        <position position="2"/>
    </location>
</feature>
<dbReference type="InterPro" id="IPR011006">
    <property type="entry name" value="CheY-like_superfamily"/>
</dbReference>
<keyword evidence="5" id="KW-0418">Kinase</keyword>
<dbReference type="Gene3D" id="3.40.50.2300">
    <property type="match status" value="1"/>
</dbReference>
<keyword evidence="2" id="KW-0902">Two-component regulatory system</keyword>